<keyword evidence="18 23" id="KW-0175">Coiled coil</keyword>
<sequence>MVMDYMPGGDIVNLMSNYDIPETWAKFYTMEVVLALDVIHSMGFVHRDVKPDNMLLDKYGHLKLADFGTCMRMDEDGLVRSNNVVGTPDYISPEVLQSHGKGIYGRECDWWSVGIFVYEMLVGETPFYADSLLGTYNKIMYHENNLSFPEEVEISNEAKSLIQGLLCDRNKRLGRNSVGEIKSHPFFINNENWTFENLREMAPPVVPELTGDDDTSNFDDYEKDETPEEVFPVPNSFVGNHLPFIGFTYNSDYKLLSTDSVDSRLNSVTNDSKNSNAQVTRLESLLEQEKLNVDTLENKQRSLLAQLETIAQRETDVREEMTKYEKELMILRHNYKEVQRKAEYEIDLRKNTEKYLSELKKRFDEEQSKRMRELNNSQQHNDKIQVLEKQVNDMQEKLKTETENCQKLRKQANELRIEKSNSEDKLTEYQSMLQSLQNQRDGLQIEVASLQDQLSQEKKSRAQAFDQQLVLENKYQCLTAEMDRVRQKEMKTSADNTQLTEKISSLEKECASLDLELKAVKNRYHQEVKAHEETEKSRVLNKEEANLEVVKALQSKLNDEKNARQKADLSYQEKERQISMLNVDYRQIQQRLQKLEGEYRQEVEKVKALHSQLEQEQQKKTILQSEMTHEAAELAKSRAKESQLALELSHLQDIKKTIEEELLRVRSNWQRDQLQMKELQENLETEQYFTTLYKTQTTEMKEEIDEKNRINKEFEEERASLKHQCQLALARADSEALARSIAEETVADLEKEKTMKELELKDLLAKHRSEVNSKELVINNLKDRESELKKSNEQMQKDKDDLIRQLNTIQDEFSRKISNNEDYEKMVIKLNTESLLKQQAVNKLHEIMNRKDLRETGKGRSKVSSNDLRRKEKDLKKLQQELSLEKEKYNQMIATYQKNIQEVNAQLNEEVAARHRLQMEVDSKDADLEQLHLKLAAVNSETASLSSADDGGGDEIDAVFEGWLSIPFKQNIRRHGWKRRYVVVSSRKIIFYNSDSDKLNSDPVIVLDLSKVFHVRSVTQGDVIRADSKDIPRIFQLLYAGEGEARKTDEPANPTDLSQSMRSLEDKQAGGAVSHKGHEFLHISYHMPTTCEVCPKPMWHMFRPPPALECRRCRIKVHKDHLERKEDTVPPCKLHYDPSYAKELLLLASSHDEQKQWVSRLSRKIQKCGFKANNSNAIESSSSKISPRESTRSNLKPYLNAHQRSATLPANSSMSGK</sequence>
<dbReference type="CDD" id="cd20813">
    <property type="entry name" value="C1_ROCK"/>
    <property type="match status" value="1"/>
</dbReference>
<dbReference type="PANTHER" id="PTHR22988">
    <property type="entry name" value="MYOTONIC DYSTROPHY S/T KINASE-RELATED"/>
    <property type="match status" value="1"/>
</dbReference>
<keyword evidence="15" id="KW-0862">Zinc</keyword>
<dbReference type="SUPFAM" id="SSF57889">
    <property type="entry name" value="Cysteine-rich domain"/>
    <property type="match status" value="1"/>
</dbReference>
<keyword evidence="6" id="KW-1003">Cell membrane</keyword>
<dbReference type="SMART" id="SM00133">
    <property type="entry name" value="S_TK_X"/>
    <property type="match status" value="1"/>
</dbReference>
<feature type="domain" description="AGC-kinase C-terminal" evidence="29">
    <location>
        <begin position="189"/>
        <end position="259"/>
    </location>
</feature>
<dbReference type="PROSITE" id="PS51859">
    <property type="entry name" value="RHO_BD"/>
    <property type="match status" value="1"/>
</dbReference>
<dbReference type="GO" id="GO:0004674">
    <property type="term" value="F:protein serine/threonine kinase activity"/>
    <property type="evidence" value="ECO:0007669"/>
    <property type="project" value="UniProtKB-KW"/>
</dbReference>
<gene>
    <name evidence="31" type="ORF">PHAECO_LOCUS1791</name>
</gene>
<dbReference type="AlphaFoldDB" id="A0A9N9X0G8"/>
<dbReference type="Proteomes" id="UP001153737">
    <property type="component" value="Chromosome 10"/>
</dbReference>
<dbReference type="GO" id="GO:0031267">
    <property type="term" value="F:small GTPase binding"/>
    <property type="evidence" value="ECO:0007669"/>
    <property type="project" value="InterPro"/>
</dbReference>
<comment type="cofactor">
    <cofactor evidence="1">
        <name>Mg(2+)</name>
        <dbReference type="ChEBI" id="CHEBI:18420"/>
    </cofactor>
</comment>
<dbReference type="InterPro" id="IPR015008">
    <property type="entry name" value="ROCK_Rho-bd_dom"/>
</dbReference>
<evidence type="ECO:0000313" key="31">
    <source>
        <dbReference type="EMBL" id="CAG9814090.1"/>
    </source>
</evidence>
<dbReference type="PROSITE" id="PS51285">
    <property type="entry name" value="AGC_KINASE_CTER"/>
    <property type="match status" value="1"/>
</dbReference>
<organism evidence="31 32">
    <name type="scientific">Phaedon cochleariae</name>
    <name type="common">Mustard beetle</name>
    <dbReference type="NCBI Taxonomy" id="80249"/>
    <lineage>
        <taxon>Eukaryota</taxon>
        <taxon>Metazoa</taxon>
        <taxon>Ecdysozoa</taxon>
        <taxon>Arthropoda</taxon>
        <taxon>Hexapoda</taxon>
        <taxon>Insecta</taxon>
        <taxon>Pterygota</taxon>
        <taxon>Neoptera</taxon>
        <taxon>Endopterygota</taxon>
        <taxon>Coleoptera</taxon>
        <taxon>Polyphaga</taxon>
        <taxon>Cucujiformia</taxon>
        <taxon>Chrysomeloidea</taxon>
        <taxon>Chrysomelidae</taxon>
        <taxon>Chrysomelinae</taxon>
        <taxon>Chrysomelini</taxon>
        <taxon>Phaedon</taxon>
    </lineage>
</organism>
<dbReference type="Gene3D" id="3.30.60.20">
    <property type="match status" value="1"/>
</dbReference>
<dbReference type="SMART" id="SM00220">
    <property type="entry name" value="S_TKc"/>
    <property type="match status" value="1"/>
</dbReference>
<evidence type="ECO:0000256" key="7">
    <source>
        <dbReference type="ARBA" id="ARBA00022490"/>
    </source>
</evidence>
<dbReference type="GO" id="GO:0008270">
    <property type="term" value="F:zinc ion binding"/>
    <property type="evidence" value="ECO:0007669"/>
    <property type="project" value="UniProtKB-KW"/>
</dbReference>
<evidence type="ECO:0000256" key="4">
    <source>
        <dbReference type="ARBA" id="ARBA00009903"/>
    </source>
</evidence>
<dbReference type="InterPro" id="IPR001849">
    <property type="entry name" value="PH_domain"/>
</dbReference>
<evidence type="ECO:0000256" key="11">
    <source>
        <dbReference type="ARBA" id="ARBA00022723"/>
    </source>
</evidence>
<dbReference type="FunFam" id="3.30.60.20:FF:000036">
    <property type="entry name" value="Rho-associated protein kinase 1"/>
    <property type="match status" value="1"/>
</dbReference>
<accession>A0A9N9X0G8</accession>
<keyword evidence="8" id="KW-0723">Serine/threonine-protein kinase</keyword>
<dbReference type="SMART" id="SM00233">
    <property type="entry name" value="PH"/>
    <property type="match status" value="1"/>
</dbReference>
<keyword evidence="19" id="KW-0472">Membrane</keyword>
<dbReference type="InterPro" id="IPR000719">
    <property type="entry name" value="Prot_kinase_dom"/>
</dbReference>
<dbReference type="CDD" id="cd22250">
    <property type="entry name" value="ROCK_SBD"/>
    <property type="match status" value="1"/>
</dbReference>
<dbReference type="FunFam" id="1.10.510.10:FF:000047">
    <property type="entry name" value="Rho-associated protein kinase 1"/>
    <property type="match status" value="1"/>
</dbReference>
<evidence type="ECO:0000256" key="15">
    <source>
        <dbReference type="ARBA" id="ARBA00022833"/>
    </source>
</evidence>
<evidence type="ECO:0000256" key="16">
    <source>
        <dbReference type="ARBA" id="ARBA00022840"/>
    </source>
</evidence>
<evidence type="ECO:0000256" key="1">
    <source>
        <dbReference type="ARBA" id="ARBA00001946"/>
    </source>
</evidence>
<dbReference type="Pfam" id="PF00069">
    <property type="entry name" value="Pkinase"/>
    <property type="match status" value="1"/>
</dbReference>
<evidence type="ECO:0000259" key="27">
    <source>
        <dbReference type="PROSITE" id="PS50011"/>
    </source>
</evidence>
<reference evidence="31" key="2">
    <citation type="submission" date="2022-10" db="EMBL/GenBank/DDBJ databases">
        <authorList>
            <consortium name="ENA_rothamsted_submissions"/>
            <consortium name="culmorum"/>
            <person name="King R."/>
        </authorList>
    </citation>
    <scope>NUCLEOTIDE SEQUENCE</scope>
</reference>
<evidence type="ECO:0000256" key="20">
    <source>
        <dbReference type="ARBA" id="ARBA00023212"/>
    </source>
</evidence>
<dbReference type="CDD" id="cd01242">
    <property type="entry name" value="PH_ROCK"/>
    <property type="match status" value="1"/>
</dbReference>
<dbReference type="OrthoDB" id="2156623at2759"/>
<keyword evidence="12" id="KW-0547">Nucleotide-binding</keyword>
<dbReference type="Gene3D" id="3.30.200.20">
    <property type="entry name" value="Phosphorylase Kinase, domain 1"/>
    <property type="match status" value="1"/>
</dbReference>
<dbReference type="Gene3D" id="1.20.5.730">
    <property type="entry name" value="Single helix bin"/>
    <property type="match status" value="1"/>
</dbReference>
<feature type="domain" description="RhoBD" evidence="30">
    <location>
        <begin position="789"/>
        <end position="853"/>
    </location>
</feature>
<evidence type="ECO:0000256" key="18">
    <source>
        <dbReference type="ARBA" id="ARBA00023054"/>
    </source>
</evidence>
<dbReference type="PANTHER" id="PTHR22988:SF71">
    <property type="entry name" value="CITRON RHO-INTERACTING KINASE"/>
    <property type="match status" value="1"/>
</dbReference>
<keyword evidence="10" id="KW-0808">Transferase</keyword>
<evidence type="ECO:0000259" key="30">
    <source>
        <dbReference type="PROSITE" id="PS51859"/>
    </source>
</evidence>
<dbReference type="EMBL" id="OU896716">
    <property type="protein sequence ID" value="CAG9814090.1"/>
    <property type="molecule type" value="Genomic_DNA"/>
</dbReference>
<evidence type="ECO:0000256" key="25">
    <source>
        <dbReference type="SAM" id="MobiDB-lite"/>
    </source>
</evidence>
<evidence type="ECO:0000256" key="13">
    <source>
        <dbReference type="ARBA" id="ARBA00022771"/>
    </source>
</evidence>
<comment type="similarity">
    <text evidence="4">Belongs to the protein kinase superfamily. AGC Ser/Thr protein kinase family.</text>
</comment>
<evidence type="ECO:0000259" key="28">
    <source>
        <dbReference type="PROSITE" id="PS50081"/>
    </source>
</evidence>
<dbReference type="InterPro" id="IPR017892">
    <property type="entry name" value="Pkinase_C"/>
</dbReference>
<dbReference type="PROSITE" id="PS00108">
    <property type="entry name" value="PROTEIN_KINASE_ST"/>
    <property type="match status" value="1"/>
</dbReference>
<evidence type="ECO:0000256" key="8">
    <source>
        <dbReference type="ARBA" id="ARBA00022527"/>
    </source>
</evidence>
<keyword evidence="7" id="KW-0963">Cytoplasm</keyword>
<evidence type="ECO:0000256" key="6">
    <source>
        <dbReference type="ARBA" id="ARBA00022475"/>
    </source>
</evidence>
<feature type="region of interest" description="Disordered" evidence="25">
    <location>
        <begin position="1177"/>
        <end position="1217"/>
    </location>
</feature>
<keyword evidence="17" id="KW-0460">Magnesium</keyword>
<dbReference type="PROSITE" id="PS50081">
    <property type="entry name" value="ZF_DAG_PE_2"/>
    <property type="match status" value="1"/>
</dbReference>
<feature type="compositionally biased region" description="Polar residues" evidence="25">
    <location>
        <begin position="1202"/>
        <end position="1217"/>
    </location>
</feature>
<evidence type="ECO:0000259" key="29">
    <source>
        <dbReference type="PROSITE" id="PS51285"/>
    </source>
</evidence>
<dbReference type="SMART" id="SM00109">
    <property type="entry name" value="C1"/>
    <property type="match status" value="1"/>
</dbReference>
<keyword evidence="13" id="KW-0863">Zinc-finger</keyword>
<evidence type="ECO:0000256" key="22">
    <source>
        <dbReference type="ARBA" id="ARBA00048679"/>
    </source>
</evidence>
<feature type="coiled-coil region" evidence="24">
    <location>
        <begin position="693"/>
        <end position="812"/>
    </location>
</feature>
<feature type="coiled-coil region" evidence="24">
    <location>
        <begin position="279"/>
        <end position="460"/>
    </location>
</feature>
<evidence type="ECO:0000256" key="23">
    <source>
        <dbReference type="PROSITE-ProRule" id="PRU01206"/>
    </source>
</evidence>
<dbReference type="PROSITE" id="PS50003">
    <property type="entry name" value="PH_DOMAIN"/>
    <property type="match status" value="1"/>
</dbReference>
<dbReference type="SUPFAM" id="SSF103652">
    <property type="entry name" value="G protein-binding domain"/>
    <property type="match status" value="1"/>
</dbReference>
<dbReference type="Pfam" id="PF08912">
    <property type="entry name" value="Rho_Binding"/>
    <property type="match status" value="1"/>
</dbReference>
<dbReference type="InterPro" id="IPR011993">
    <property type="entry name" value="PH-like_dom_sf"/>
</dbReference>
<dbReference type="GO" id="GO:0005737">
    <property type="term" value="C:cytoplasm"/>
    <property type="evidence" value="ECO:0007669"/>
    <property type="project" value="TreeGrafter"/>
</dbReference>
<reference evidence="31" key="1">
    <citation type="submission" date="2022-01" db="EMBL/GenBank/DDBJ databases">
        <authorList>
            <person name="King R."/>
        </authorList>
    </citation>
    <scope>NUCLEOTIDE SEQUENCE</scope>
</reference>
<proteinExistence type="inferred from homology"/>
<dbReference type="SUPFAM" id="SSF50729">
    <property type="entry name" value="PH domain-like"/>
    <property type="match status" value="1"/>
</dbReference>
<evidence type="ECO:0000256" key="21">
    <source>
        <dbReference type="ARBA" id="ARBA00047899"/>
    </source>
</evidence>
<dbReference type="InterPro" id="IPR050839">
    <property type="entry name" value="Rho-assoc_Ser/Thr_Kinase"/>
</dbReference>
<dbReference type="GO" id="GO:0005524">
    <property type="term" value="F:ATP binding"/>
    <property type="evidence" value="ECO:0007669"/>
    <property type="project" value="UniProtKB-KW"/>
</dbReference>
<dbReference type="GO" id="GO:0005886">
    <property type="term" value="C:plasma membrane"/>
    <property type="evidence" value="ECO:0007669"/>
    <property type="project" value="UniProtKB-SubCell"/>
</dbReference>
<evidence type="ECO:0000313" key="32">
    <source>
        <dbReference type="Proteomes" id="UP001153737"/>
    </source>
</evidence>
<dbReference type="Pfam" id="PF25346">
    <property type="entry name" value="PH_MRCK"/>
    <property type="match status" value="1"/>
</dbReference>
<keyword evidence="20" id="KW-0206">Cytoskeleton</keyword>
<protein>
    <recommendedName>
        <fullName evidence="5">non-specific serine/threonine protein kinase</fullName>
        <ecNumber evidence="5">2.7.11.1</ecNumber>
    </recommendedName>
</protein>
<dbReference type="GO" id="GO:0005856">
    <property type="term" value="C:cytoskeleton"/>
    <property type="evidence" value="ECO:0007669"/>
    <property type="project" value="UniProtKB-SubCell"/>
</dbReference>
<dbReference type="InterPro" id="IPR002219">
    <property type="entry name" value="PKC_DAG/PE"/>
</dbReference>
<evidence type="ECO:0000256" key="5">
    <source>
        <dbReference type="ARBA" id="ARBA00012513"/>
    </source>
</evidence>
<dbReference type="InterPro" id="IPR000961">
    <property type="entry name" value="AGC-kinase_C"/>
</dbReference>
<dbReference type="Gene3D" id="2.30.29.30">
    <property type="entry name" value="Pleckstrin-homology domain (PH domain)/Phosphotyrosine-binding domain (PTB)"/>
    <property type="match status" value="1"/>
</dbReference>
<evidence type="ECO:0000256" key="10">
    <source>
        <dbReference type="ARBA" id="ARBA00022679"/>
    </source>
</evidence>
<evidence type="ECO:0000256" key="12">
    <source>
        <dbReference type="ARBA" id="ARBA00022741"/>
    </source>
</evidence>
<keyword evidence="11" id="KW-0479">Metal-binding</keyword>
<feature type="domain" description="Phorbol-ester/DAG-type" evidence="28">
    <location>
        <begin position="1077"/>
        <end position="1132"/>
    </location>
</feature>
<dbReference type="PROSITE" id="PS50011">
    <property type="entry name" value="PROTEIN_KINASE_DOM"/>
    <property type="match status" value="1"/>
</dbReference>
<dbReference type="SUPFAM" id="SSF56112">
    <property type="entry name" value="Protein kinase-like (PK-like)"/>
    <property type="match status" value="1"/>
</dbReference>
<dbReference type="Pfam" id="PF00433">
    <property type="entry name" value="Pkinase_C"/>
    <property type="match status" value="1"/>
</dbReference>
<dbReference type="InterPro" id="IPR008271">
    <property type="entry name" value="Ser/Thr_kinase_AS"/>
</dbReference>
<dbReference type="GO" id="GO:0007266">
    <property type="term" value="P:Rho protein signal transduction"/>
    <property type="evidence" value="ECO:0007669"/>
    <property type="project" value="UniProtKB-UniRule"/>
</dbReference>
<evidence type="ECO:0000259" key="26">
    <source>
        <dbReference type="PROSITE" id="PS50003"/>
    </source>
</evidence>
<feature type="region of interest" description="Disordered" evidence="25">
    <location>
        <begin position="851"/>
        <end position="872"/>
    </location>
</feature>
<keyword evidence="32" id="KW-1185">Reference proteome</keyword>
<evidence type="ECO:0000256" key="17">
    <source>
        <dbReference type="ARBA" id="ARBA00022842"/>
    </source>
</evidence>
<evidence type="ECO:0000256" key="3">
    <source>
        <dbReference type="ARBA" id="ARBA00004245"/>
    </source>
</evidence>
<keyword evidence="14" id="KW-0418">Kinase</keyword>
<dbReference type="FunFam" id="2.30.29.30:FF:000308">
    <property type="entry name" value="Rho-associated protein kinase 1"/>
    <property type="match status" value="1"/>
</dbReference>
<dbReference type="InterPro" id="IPR057529">
    <property type="entry name" value="MRCK/ROCK_PH"/>
</dbReference>
<dbReference type="Gene3D" id="1.10.510.10">
    <property type="entry name" value="Transferase(Phosphotransferase) domain 1"/>
    <property type="match status" value="1"/>
</dbReference>
<evidence type="ECO:0000256" key="19">
    <source>
        <dbReference type="ARBA" id="ARBA00023136"/>
    </source>
</evidence>
<dbReference type="InterPro" id="IPR046349">
    <property type="entry name" value="C1-like_sf"/>
</dbReference>
<feature type="domain" description="PH" evidence="26">
    <location>
        <begin position="957"/>
        <end position="1166"/>
    </location>
</feature>
<keyword evidence="9" id="KW-0597">Phosphoprotein</keyword>
<feature type="domain" description="Protein kinase" evidence="27">
    <location>
        <begin position="1"/>
        <end position="187"/>
    </location>
</feature>
<name>A0A9N9X0G8_PHACE</name>
<feature type="coiled-coil region" evidence="24">
    <location>
        <begin position="496"/>
        <end position="626"/>
    </location>
</feature>
<dbReference type="GO" id="GO:0031032">
    <property type="term" value="P:actomyosin structure organization"/>
    <property type="evidence" value="ECO:0007669"/>
    <property type="project" value="TreeGrafter"/>
</dbReference>
<dbReference type="InterPro" id="IPR011009">
    <property type="entry name" value="Kinase-like_dom_sf"/>
</dbReference>
<evidence type="ECO:0000256" key="9">
    <source>
        <dbReference type="ARBA" id="ARBA00022553"/>
    </source>
</evidence>
<dbReference type="Gene3D" id="1.20.5.340">
    <property type="match status" value="1"/>
</dbReference>
<evidence type="ECO:0000256" key="14">
    <source>
        <dbReference type="ARBA" id="ARBA00022777"/>
    </source>
</evidence>
<evidence type="ECO:0000256" key="24">
    <source>
        <dbReference type="SAM" id="Coils"/>
    </source>
</evidence>
<comment type="subcellular location">
    <subcellularLocation>
        <location evidence="2">Cell membrane</location>
    </subcellularLocation>
    <subcellularLocation>
        <location evidence="3">Cytoplasm</location>
        <location evidence="3">Cytoskeleton</location>
    </subcellularLocation>
</comment>
<evidence type="ECO:0000256" key="2">
    <source>
        <dbReference type="ARBA" id="ARBA00004236"/>
    </source>
</evidence>
<dbReference type="EC" id="2.7.11.1" evidence="5"/>
<comment type="catalytic activity">
    <reaction evidence="21">
        <text>L-threonyl-[protein] + ATP = O-phospho-L-threonyl-[protein] + ADP + H(+)</text>
        <dbReference type="Rhea" id="RHEA:46608"/>
        <dbReference type="Rhea" id="RHEA-COMP:11060"/>
        <dbReference type="Rhea" id="RHEA-COMP:11605"/>
        <dbReference type="ChEBI" id="CHEBI:15378"/>
        <dbReference type="ChEBI" id="CHEBI:30013"/>
        <dbReference type="ChEBI" id="CHEBI:30616"/>
        <dbReference type="ChEBI" id="CHEBI:61977"/>
        <dbReference type="ChEBI" id="CHEBI:456216"/>
        <dbReference type="EC" id="2.7.11.1"/>
    </reaction>
</comment>
<keyword evidence="16" id="KW-0067">ATP-binding</keyword>
<comment type="catalytic activity">
    <reaction evidence="22">
        <text>L-seryl-[protein] + ATP = O-phospho-L-seryl-[protein] + ADP + H(+)</text>
        <dbReference type="Rhea" id="RHEA:17989"/>
        <dbReference type="Rhea" id="RHEA-COMP:9863"/>
        <dbReference type="Rhea" id="RHEA-COMP:11604"/>
        <dbReference type="ChEBI" id="CHEBI:15378"/>
        <dbReference type="ChEBI" id="CHEBI:29999"/>
        <dbReference type="ChEBI" id="CHEBI:30616"/>
        <dbReference type="ChEBI" id="CHEBI:83421"/>
        <dbReference type="ChEBI" id="CHEBI:456216"/>
        <dbReference type="EC" id="2.7.11.1"/>
    </reaction>
</comment>